<dbReference type="OrthoDB" id="78947at2759"/>
<dbReference type="PANTHER" id="PTHR12452">
    <property type="entry name" value="42-9-9 PROTEIN-RELATED"/>
    <property type="match status" value="1"/>
</dbReference>
<proteinExistence type="inferred from homology"/>
<dbReference type="InterPro" id="IPR036249">
    <property type="entry name" value="Thioredoxin-like_sf"/>
</dbReference>
<evidence type="ECO:0000313" key="4">
    <source>
        <dbReference type="EMBL" id="CAH0559033.1"/>
    </source>
</evidence>
<dbReference type="InterPro" id="IPR045108">
    <property type="entry name" value="TXNDC17-like"/>
</dbReference>
<dbReference type="AlphaFoldDB" id="A0A9P0FJC1"/>
<dbReference type="Pfam" id="PF06110">
    <property type="entry name" value="TXD17-like_Trx"/>
    <property type="match status" value="1"/>
</dbReference>
<dbReference type="Gene3D" id="3.40.30.10">
    <property type="entry name" value="Glutaredoxin"/>
    <property type="match status" value="1"/>
</dbReference>
<evidence type="ECO:0000259" key="3">
    <source>
        <dbReference type="Pfam" id="PF06110"/>
    </source>
</evidence>
<evidence type="ECO:0000256" key="2">
    <source>
        <dbReference type="ARBA" id="ARBA00016949"/>
    </source>
</evidence>
<organism evidence="4 5">
    <name type="scientific">Brassicogethes aeneus</name>
    <name type="common">Rape pollen beetle</name>
    <name type="synonym">Meligethes aeneus</name>
    <dbReference type="NCBI Taxonomy" id="1431903"/>
    <lineage>
        <taxon>Eukaryota</taxon>
        <taxon>Metazoa</taxon>
        <taxon>Ecdysozoa</taxon>
        <taxon>Arthropoda</taxon>
        <taxon>Hexapoda</taxon>
        <taxon>Insecta</taxon>
        <taxon>Pterygota</taxon>
        <taxon>Neoptera</taxon>
        <taxon>Endopterygota</taxon>
        <taxon>Coleoptera</taxon>
        <taxon>Polyphaga</taxon>
        <taxon>Cucujiformia</taxon>
        <taxon>Nitidulidae</taxon>
        <taxon>Meligethinae</taxon>
        <taxon>Brassicogethes</taxon>
    </lineage>
</organism>
<sequence length="127" mass="14697">MVITFDIVGYEAFDEFMANFSGNHKLVHIFFTASKCPNGKSWSEECNKVTQIIKDVSEHCDPESFIINVQVGDQLAWRDPDNPFKKDPRTNLQEIPTILRWKLNYKLQGDRCLESNNLKKMLTGDEI</sequence>
<evidence type="ECO:0000256" key="1">
    <source>
        <dbReference type="ARBA" id="ARBA00008987"/>
    </source>
</evidence>
<dbReference type="SUPFAM" id="SSF52833">
    <property type="entry name" value="Thioredoxin-like"/>
    <property type="match status" value="1"/>
</dbReference>
<dbReference type="Proteomes" id="UP001154078">
    <property type="component" value="Chromosome 6"/>
</dbReference>
<dbReference type="EMBL" id="OV121137">
    <property type="protein sequence ID" value="CAH0559033.1"/>
    <property type="molecule type" value="Genomic_DNA"/>
</dbReference>
<dbReference type="PANTHER" id="PTHR12452:SF0">
    <property type="entry name" value="THIOREDOXIN DOMAIN-CONTAINING PROTEIN 17"/>
    <property type="match status" value="1"/>
</dbReference>
<comment type="similarity">
    <text evidence="1">Belongs to the thioredoxin family.</text>
</comment>
<dbReference type="InterPro" id="IPR010357">
    <property type="entry name" value="TXNDC17_dom"/>
</dbReference>
<reference evidence="4" key="1">
    <citation type="submission" date="2021-12" db="EMBL/GenBank/DDBJ databases">
        <authorList>
            <person name="King R."/>
        </authorList>
    </citation>
    <scope>NUCLEOTIDE SEQUENCE</scope>
</reference>
<dbReference type="GO" id="GO:0047134">
    <property type="term" value="F:protein-disulfide reductase [NAD(P)H] activity"/>
    <property type="evidence" value="ECO:0007669"/>
    <property type="project" value="InterPro"/>
</dbReference>
<evidence type="ECO:0000313" key="5">
    <source>
        <dbReference type="Proteomes" id="UP001154078"/>
    </source>
</evidence>
<name>A0A9P0FJC1_BRAAE</name>
<gene>
    <name evidence="4" type="ORF">MELIAE_LOCUS9220</name>
</gene>
<dbReference type="GO" id="GO:0005829">
    <property type="term" value="C:cytosol"/>
    <property type="evidence" value="ECO:0007669"/>
    <property type="project" value="TreeGrafter"/>
</dbReference>
<keyword evidence="5" id="KW-1185">Reference proteome</keyword>
<feature type="domain" description="Thioredoxin" evidence="3">
    <location>
        <begin position="8"/>
        <end position="123"/>
    </location>
</feature>
<protein>
    <recommendedName>
        <fullName evidence="2">Thioredoxin domain-containing protein 17</fullName>
    </recommendedName>
</protein>
<accession>A0A9P0FJC1</accession>